<comment type="caution">
    <text evidence="2">The sequence shown here is derived from an EMBL/GenBank/DDBJ whole genome shotgun (WGS) entry which is preliminary data.</text>
</comment>
<feature type="transmembrane region" description="Helical" evidence="1">
    <location>
        <begin position="66"/>
        <end position="83"/>
    </location>
</feature>
<gene>
    <name evidence="2" type="ORF">J2X21_005288</name>
</gene>
<sequence length="90" mass="10048">MSASAITPVLQGCVAALASVACLFFLSFWRSTRDRFFVFFAASFGIEALNRLHMGFTAQSGEDGPINYGIRLLTYVLILVAIWEKNRPKR</sequence>
<keyword evidence="3" id="KW-1185">Reference proteome</keyword>
<reference evidence="2 3" key="1">
    <citation type="submission" date="2023-07" db="EMBL/GenBank/DDBJ databases">
        <title>Sorghum-associated microbial communities from plants grown in Nebraska, USA.</title>
        <authorList>
            <person name="Schachtman D."/>
        </authorList>
    </citation>
    <scope>NUCLEOTIDE SEQUENCE [LARGE SCALE GENOMIC DNA]</scope>
    <source>
        <strain evidence="2 3">BE316</strain>
    </source>
</reference>
<organism evidence="2 3">
    <name type="scientific">Roseateles asaccharophilus</name>
    <dbReference type="NCBI Taxonomy" id="582607"/>
    <lineage>
        <taxon>Bacteria</taxon>
        <taxon>Pseudomonadati</taxon>
        <taxon>Pseudomonadota</taxon>
        <taxon>Betaproteobacteria</taxon>
        <taxon>Burkholderiales</taxon>
        <taxon>Sphaerotilaceae</taxon>
        <taxon>Roseateles</taxon>
    </lineage>
</organism>
<dbReference type="InterPro" id="IPR046027">
    <property type="entry name" value="DUF5985"/>
</dbReference>
<keyword evidence="1" id="KW-0472">Membrane</keyword>
<evidence type="ECO:0000256" key="1">
    <source>
        <dbReference type="SAM" id="Phobius"/>
    </source>
</evidence>
<feature type="transmembrane region" description="Helical" evidence="1">
    <location>
        <begin position="6"/>
        <end position="29"/>
    </location>
</feature>
<accession>A0ABU2AHK2</accession>
<evidence type="ECO:0000313" key="2">
    <source>
        <dbReference type="EMBL" id="MDR7336118.1"/>
    </source>
</evidence>
<evidence type="ECO:0000313" key="3">
    <source>
        <dbReference type="Proteomes" id="UP001180825"/>
    </source>
</evidence>
<dbReference type="Proteomes" id="UP001180825">
    <property type="component" value="Unassembled WGS sequence"/>
</dbReference>
<keyword evidence="1" id="KW-1133">Transmembrane helix</keyword>
<dbReference type="RefSeq" id="WP_310333114.1">
    <property type="nucleotide sequence ID" value="NZ_JAVDXV010000013.1"/>
</dbReference>
<feature type="transmembrane region" description="Helical" evidence="1">
    <location>
        <begin position="36"/>
        <end position="54"/>
    </location>
</feature>
<name>A0ABU2AHK2_9BURK</name>
<keyword evidence="1" id="KW-0812">Transmembrane</keyword>
<protein>
    <submittedName>
        <fullName evidence="2">Uncharacterized protein</fullName>
    </submittedName>
</protein>
<dbReference type="Pfam" id="PF19447">
    <property type="entry name" value="DUF5985"/>
    <property type="match status" value="1"/>
</dbReference>
<dbReference type="EMBL" id="JAVDXV010000013">
    <property type="protein sequence ID" value="MDR7336118.1"/>
    <property type="molecule type" value="Genomic_DNA"/>
</dbReference>
<proteinExistence type="predicted"/>